<proteinExistence type="inferred from homology"/>
<evidence type="ECO:0000256" key="1">
    <source>
        <dbReference type="ARBA" id="ARBA00009995"/>
    </source>
</evidence>
<dbReference type="AlphaFoldDB" id="A0A1I8BX84"/>
<feature type="signal peptide" evidence="6">
    <location>
        <begin position="1"/>
        <end position="27"/>
    </location>
</feature>
<protein>
    <recommendedName>
        <fullName evidence="2">glucuronosyltransferase</fullName>
        <ecNumber evidence="2">2.4.1.17</ecNumber>
    </recommendedName>
</protein>
<sequence length="402" mass="45337">MAFNSKSYKIFVSILLIQLALIVNVVANCNGHYEREILFLADGQYYSHFVLATFLIADYGSNPQIRPNNAVDLDIGQEVQSLTNGGIRSISVPMDHAFERSFFHGMTQMQLPSNWAQETISTDLPVYWKMSRCRTVTFYQAVIRNTALLERLKSIEFSLGIAEIGSITSGFALFYELGIVNTIATSATPAMPVFYHFLGLGIPIEVPEHYSAQRGDGLVNSELRIEDSERQNTNRAKLEEFIYNIQNIYSNEYDGIYVNAQQYNTSNIRLKPIPPLSQLFANVRYFLVNHASIAAYPRPINEKIGYIGGISIGEQMLEVYREKLMTGSHIHSVYHPKALYAAVPVICIPLLGDQRYNTSVVEYLGVGMWVSAPEFHHQFPEAMEAVLGKKYKKIIGFSDNSK</sequence>
<dbReference type="Proteomes" id="UP000095281">
    <property type="component" value="Unplaced"/>
</dbReference>
<reference evidence="8" key="1">
    <citation type="submission" date="2016-11" db="UniProtKB">
        <authorList>
            <consortium name="WormBaseParasite"/>
        </authorList>
    </citation>
    <scope>IDENTIFICATION</scope>
</reference>
<dbReference type="Pfam" id="PF00201">
    <property type="entry name" value="UDPGT"/>
    <property type="match status" value="1"/>
</dbReference>
<evidence type="ECO:0000313" key="8">
    <source>
        <dbReference type="WBParaSite" id="MhA1_Contig745.frz3.gene2"/>
    </source>
</evidence>
<evidence type="ECO:0000256" key="5">
    <source>
        <dbReference type="ARBA" id="ARBA00047475"/>
    </source>
</evidence>
<dbReference type="PANTHER" id="PTHR48043">
    <property type="entry name" value="EG:EG0003.4 PROTEIN-RELATED"/>
    <property type="match status" value="1"/>
</dbReference>
<evidence type="ECO:0000256" key="3">
    <source>
        <dbReference type="ARBA" id="ARBA00022676"/>
    </source>
</evidence>
<keyword evidence="4" id="KW-0808">Transferase</keyword>
<feature type="chain" id="PRO_5009316271" description="glucuronosyltransferase" evidence="6">
    <location>
        <begin position="28"/>
        <end position="402"/>
    </location>
</feature>
<organism evidence="7 8">
    <name type="scientific">Meloidogyne hapla</name>
    <name type="common">Root-knot nematode worm</name>
    <dbReference type="NCBI Taxonomy" id="6305"/>
    <lineage>
        <taxon>Eukaryota</taxon>
        <taxon>Metazoa</taxon>
        <taxon>Ecdysozoa</taxon>
        <taxon>Nematoda</taxon>
        <taxon>Chromadorea</taxon>
        <taxon>Rhabditida</taxon>
        <taxon>Tylenchina</taxon>
        <taxon>Tylenchomorpha</taxon>
        <taxon>Tylenchoidea</taxon>
        <taxon>Meloidogynidae</taxon>
        <taxon>Meloidogyninae</taxon>
        <taxon>Meloidogyne</taxon>
    </lineage>
</organism>
<dbReference type="Gene3D" id="3.40.50.2000">
    <property type="entry name" value="Glycogen Phosphorylase B"/>
    <property type="match status" value="1"/>
</dbReference>
<evidence type="ECO:0000256" key="2">
    <source>
        <dbReference type="ARBA" id="ARBA00012544"/>
    </source>
</evidence>
<dbReference type="InterPro" id="IPR002213">
    <property type="entry name" value="UDP_glucos_trans"/>
</dbReference>
<evidence type="ECO:0000313" key="7">
    <source>
        <dbReference type="Proteomes" id="UP000095281"/>
    </source>
</evidence>
<accession>A0A1I8BX84</accession>
<dbReference type="GO" id="GO:0015020">
    <property type="term" value="F:glucuronosyltransferase activity"/>
    <property type="evidence" value="ECO:0007669"/>
    <property type="project" value="UniProtKB-EC"/>
</dbReference>
<name>A0A1I8BX84_MELHA</name>
<evidence type="ECO:0000256" key="4">
    <source>
        <dbReference type="ARBA" id="ARBA00022679"/>
    </source>
</evidence>
<dbReference type="EC" id="2.4.1.17" evidence="2"/>
<dbReference type="PANTHER" id="PTHR48043:SF145">
    <property type="entry name" value="FI06409P-RELATED"/>
    <property type="match status" value="1"/>
</dbReference>
<comment type="similarity">
    <text evidence="1">Belongs to the UDP-glycosyltransferase family.</text>
</comment>
<evidence type="ECO:0000256" key="6">
    <source>
        <dbReference type="SAM" id="SignalP"/>
    </source>
</evidence>
<keyword evidence="6" id="KW-0732">Signal</keyword>
<dbReference type="InterPro" id="IPR050271">
    <property type="entry name" value="UDP-glycosyltransferase"/>
</dbReference>
<comment type="catalytic activity">
    <reaction evidence="5">
        <text>glucuronate acceptor + UDP-alpha-D-glucuronate = acceptor beta-D-glucuronoside + UDP + H(+)</text>
        <dbReference type="Rhea" id="RHEA:21032"/>
        <dbReference type="ChEBI" id="CHEBI:15378"/>
        <dbReference type="ChEBI" id="CHEBI:58052"/>
        <dbReference type="ChEBI" id="CHEBI:58223"/>
        <dbReference type="ChEBI" id="CHEBI:132367"/>
        <dbReference type="ChEBI" id="CHEBI:132368"/>
        <dbReference type="EC" id="2.4.1.17"/>
    </reaction>
</comment>
<dbReference type="WBParaSite" id="MhA1_Contig745.frz3.gene2">
    <property type="protein sequence ID" value="MhA1_Contig745.frz3.gene2"/>
    <property type="gene ID" value="MhA1_Contig745.frz3.gene2"/>
</dbReference>
<keyword evidence="7" id="KW-1185">Reference proteome</keyword>
<keyword evidence="3" id="KW-0328">Glycosyltransferase</keyword>
<dbReference type="SUPFAM" id="SSF53756">
    <property type="entry name" value="UDP-Glycosyltransferase/glycogen phosphorylase"/>
    <property type="match status" value="1"/>
</dbReference>